<proteinExistence type="predicted"/>
<gene>
    <name evidence="1" type="ORF">H5410_019051</name>
</gene>
<evidence type="ECO:0000313" key="2">
    <source>
        <dbReference type="Proteomes" id="UP000824120"/>
    </source>
</evidence>
<dbReference type="EMBL" id="JACXVP010000003">
    <property type="protein sequence ID" value="KAG5619227.1"/>
    <property type="molecule type" value="Genomic_DNA"/>
</dbReference>
<comment type="caution">
    <text evidence="1">The sequence shown here is derived from an EMBL/GenBank/DDBJ whole genome shotgun (WGS) entry which is preliminary data.</text>
</comment>
<organism evidence="1 2">
    <name type="scientific">Solanum commersonii</name>
    <name type="common">Commerson's wild potato</name>
    <name type="synonym">Commerson's nightshade</name>
    <dbReference type="NCBI Taxonomy" id="4109"/>
    <lineage>
        <taxon>Eukaryota</taxon>
        <taxon>Viridiplantae</taxon>
        <taxon>Streptophyta</taxon>
        <taxon>Embryophyta</taxon>
        <taxon>Tracheophyta</taxon>
        <taxon>Spermatophyta</taxon>
        <taxon>Magnoliopsida</taxon>
        <taxon>eudicotyledons</taxon>
        <taxon>Gunneridae</taxon>
        <taxon>Pentapetalae</taxon>
        <taxon>asterids</taxon>
        <taxon>lamiids</taxon>
        <taxon>Solanales</taxon>
        <taxon>Solanaceae</taxon>
        <taxon>Solanoideae</taxon>
        <taxon>Solaneae</taxon>
        <taxon>Solanum</taxon>
    </lineage>
</organism>
<dbReference type="Proteomes" id="UP000824120">
    <property type="component" value="Chromosome 3"/>
</dbReference>
<dbReference type="AlphaFoldDB" id="A0A9J6A4K2"/>
<evidence type="ECO:0000313" key="1">
    <source>
        <dbReference type="EMBL" id="KAG5619227.1"/>
    </source>
</evidence>
<accession>A0A9J6A4K2</accession>
<sequence>MHIPGPREYDVLKIKFIIASRNLERSLREENLLIYCHVIFKGILDVGCVPYDSGLISALIERMVIDGSPIILNGADN</sequence>
<keyword evidence="2" id="KW-1185">Reference proteome</keyword>
<reference evidence="1 2" key="1">
    <citation type="submission" date="2020-09" db="EMBL/GenBank/DDBJ databases">
        <title>De no assembly of potato wild relative species, Solanum commersonii.</title>
        <authorList>
            <person name="Cho K."/>
        </authorList>
    </citation>
    <scope>NUCLEOTIDE SEQUENCE [LARGE SCALE GENOMIC DNA]</scope>
    <source>
        <strain evidence="1">LZ3.2</strain>
        <tissue evidence="1">Leaf</tissue>
    </source>
</reference>
<name>A0A9J6A4K2_SOLCO</name>
<protein>
    <submittedName>
        <fullName evidence="1">Uncharacterized protein</fullName>
    </submittedName>
</protein>